<proteinExistence type="predicted"/>
<dbReference type="EMBL" id="CP144697">
    <property type="protein sequence ID" value="WVZ14186.1"/>
    <property type="molecule type" value="Genomic_DNA"/>
</dbReference>
<reference evidence="1 2" key="1">
    <citation type="journal article" date="2023" name="Life. Sci Alliance">
        <title>Evolutionary insights into 3D genome organization and epigenetic landscape of Vigna mungo.</title>
        <authorList>
            <person name="Junaid A."/>
            <person name="Singh B."/>
            <person name="Bhatia S."/>
        </authorList>
    </citation>
    <scope>NUCLEOTIDE SEQUENCE [LARGE SCALE GENOMIC DNA]</scope>
    <source>
        <strain evidence="1">Urdbean</strain>
    </source>
</reference>
<dbReference type="Gene3D" id="3.40.50.720">
    <property type="entry name" value="NAD(P)-binding Rossmann-like Domain"/>
    <property type="match status" value="1"/>
</dbReference>
<dbReference type="AlphaFoldDB" id="A0AAQ3NQ65"/>
<dbReference type="InterPro" id="IPR036291">
    <property type="entry name" value="NAD(P)-bd_dom_sf"/>
</dbReference>
<organism evidence="1 2">
    <name type="scientific">Vigna mungo</name>
    <name type="common">Black gram</name>
    <name type="synonym">Phaseolus mungo</name>
    <dbReference type="NCBI Taxonomy" id="3915"/>
    <lineage>
        <taxon>Eukaryota</taxon>
        <taxon>Viridiplantae</taxon>
        <taxon>Streptophyta</taxon>
        <taxon>Embryophyta</taxon>
        <taxon>Tracheophyta</taxon>
        <taxon>Spermatophyta</taxon>
        <taxon>Magnoliopsida</taxon>
        <taxon>eudicotyledons</taxon>
        <taxon>Gunneridae</taxon>
        <taxon>Pentapetalae</taxon>
        <taxon>rosids</taxon>
        <taxon>fabids</taxon>
        <taxon>Fabales</taxon>
        <taxon>Fabaceae</taxon>
        <taxon>Papilionoideae</taxon>
        <taxon>50 kb inversion clade</taxon>
        <taxon>NPAAA clade</taxon>
        <taxon>indigoferoid/millettioid clade</taxon>
        <taxon>Phaseoleae</taxon>
        <taxon>Vigna</taxon>
    </lineage>
</organism>
<dbReference type="Pfam" id="PF00106">
    <property type="entry name" value="adh_short"/>
    <property type="match status" value="1"/>
</dbReference>
<accession>A0AAQ3NQ65</accession>
<keyword evidence="2" id="KW-1185">Reference proteome</keyword>
<dbReference type="SUPFAM" id="SSF51735">
    <property type="entry name" value="NAD(P)-binding Rossmann-fold domains"/>
    <property type="match status" value="1"/>
</dbReference>
<dbReference type="InterPro" id="IPR052992">
    <property type="entry name" value="SDR_member_12"/>
</dbReference>
<dbReference type="PANTHER" id="PTHR44656">
    <property type="entry name" value="DEHYDROGENASE/REDUCTASE SDR FAMILY MEMBER 12"/>
    <property type="match status" value="1"/>
</dbReference>
<dbReference type="PANTHER" id="PTHR44656:SF7">
    <property type="entry name" value="DEHYDROGENASE_REDUCTASE SDR FAMILY MEMBER 12"/>
    <property type="match status" value="1"/>
</dbReference>
<dbReference type="PRINTS" id="PR00081">
    <property type="entry name" value="GDHRDH"/>
</dbReference>
<evidence type="ECO:0000313" key="1">
    <source>
        <dbReference type="EMBL" id="WVZ14186.1"/>
    </source>
</evidence>
<dbReference type="InterPro" id="IPR002347">
    <property type="entry name" value="SDR_fam"/>
</dbReference>
<name>A0AAQ3NQ65_VIGMU</name>
<gene>
    <name evidence="1" type="ORF">V8G54_011752</name>
</gene>
<dbReference type="Proteomes" id="UP001374535">
    <property type="component" value="Chromosome 4"/>
</dbReference>
<evidence type="ECO:0000313" key="2">
    <source>
        <dbReference type="Proteomes" id="UP001374535"/>
    </source>
</evidence>
<sequence length="400" mass="44143">MKSGTLHFQLQLHLSILSLAMVFLKIWRQTAFSVFGYLSFTKAGFLIEYMCVTESDLGSGIFENWIAKSLAKIESEDEYWSLVIVDHSKNFRPEDMEVQIPGKNCIVTGANSGIGYATAEGLAKRGATVYLICRNKEKGEAALSEIQTRTGNQNVHLEICDLSSVNEIKSFISRFSERNVPVHVLANNAGILEQNRVTTPEGFELNFAVNVLGTYTMTELMVPLLEKASPDARVITVSSGGMYISPLTKDLQYSESNFNGVEQYARNKRVQVSGISSGKALLLYIFIAQHVALTEKWAKTYENKGIGFYSMHPGWAETPGVAKSLPSFSKLFSGKLRTSEEGADTVIWLTLQPKEKLVSGAFYFDRAEAPKHLTFAGTSDSHAIIDSVVDSLHSMASLFG</sequence>
<protein>
    <submittedName>
        <fullName evidence="1">Uncharacterized protein</fullName>
    </submittedName>
</protein>